<protein>
    <submittedName>
        <fullName evidence="3">Phosphatase PAP2 family protein</fullName>
    </submittedName>
</protein>
<feature type="transmembrane region" description="Helical" evidence="1">
    <location>
        <begin position="185"/>
        <end position="204"/>
    </location>
</feature>
<feature type="transmembrane region" description="Helical" evidence="1">
    <location>
        <begin position="81"/>
        <end position="99"/>
    </location>
</feature>
<accession>A0A4V2YY11</accession>
<keyword evidence="1" id="KW-0812">Transmembrane</keyword>
<keyword evidence="4" id="KW-1185">Reference proteome</keyword>
<evidence type="ECO:0000259" key="2">
    <source>
        <dbReference type="Pfam" id="PF01569"/>
    </source>
</evidence>
<gene>
    <name evidence="3" type="ORF">E1293_02250</name>
</gene>
<dbReference type="AlphaFoldDB" id="A0A4V2YY11"/>
<feature type="domain" description="Phosphatidic acid phosphatase type 2/haloperoxidase" evidence="2">
    <location>
        <begin position="89"/>
        <end position="197"/>
    </location>
</feature>
<proteinExistence type="predicted"/>
<keyword evidence="1" id="KW-1133">Transmembrane helix</keyword>
<dbReference type="SUPFAM" id="SSF48317">
    <property type="entry name" value="Acid phosphatase/Vanadium-dependent haloperoxidase"/>
    <property type="match status" value="1"/>
</dbReference>
<dbReference type="Pfam" id="PF01569">
    <property type="entry name" value="PAP2"/>
    <property type="match status" value="1"/>
</dbReference>
<evidence type="ECO:0000313" key="3">
    <source>
        <dbReference type="EMBL" id="TDD91427.1"/>
    </source>
</evidence>
<dbReference type="RefSeq" id="WP_132193222.1">
    <property type="nucleotide sequence ID" value="NZ_SMKY01000005.1"/>
</dbReference>
<dbReference type="InterPro" id="IPR036938">
    <property type="entry name" value="PAP2/HPO_sf"/>
</dbReference>
<dbReference type="InterPro" id="IPR000326">
    <property type="entry name" value="PAP2/HPO"/>
</dbReference>
<feature type="transmembrane region" description="Helical" evidence="1">
    <location>
        <begin position="128"/>
        <end position="148"/>
    </location>
</feature>
<dbReference type="OrthoDB" id="5289372at2"/>
<sequence length="207" mass="22166">MAKRWYGPLMAVMVLVTVDVLLDGPLRHLDFAVHEFCDAHVTGGLHATAHAVTKLGQRGDLVAVMAPVAVVAGVRGRSWRCPLMAAVIVGGLSLLQVALKEVFPRTYPFGDTDVLFTHGDAYPSGHTLNAFALGWVILELLVVAFPAVRPRLPAGRRRTIAVVAGAVAATALTVADEHWLTDCLFSLALGPILLHGLIVLDPFANRR</sequence>
<dbReference type="Proteomes" id="UP000295578">
    <property type="component" value="Unassembled WGS sequence"/>
</dbReference>
<evidence type="ECO:0000256" key="1">
    <source>
        <dbReference type="SAM" id="Phobius"/>
    </source>
</evidence>
<name>A0A4V2YY11_9ACTN</name>
<comment type="caution">
    <text evidence="3">The sequence shown here is derived from an EMBL/GenBank/DDBJ whole genome shotgun (WGS) entry which is preliminary data.</text>
</comment>
<organism evidence="3 4">
    <name type="scientific">Actinomadura darangshiensis</name>
    <dbReference type="NCBI Taxonomy" id="705336"/>
    <lineage>
        <taxon>Bacteria</taxon>
        <taxon>Bacillati</taxon>
        <taxon>Actinomycetota</taxon>
        <taxon>Actinomycetes</taxon>
        <taxon>Streptosporangiales</taxon>
        <taxon>Thermomonosporaceae</taxon>
        <taxon>Actinomadura</taxon>
    </lineage>
</organism>
<dbReference type="Gene3D" id="1.20.144.10">
    <property type="entry name" value="Phosphatidic acid phosphatase type 2/haloperoxidase"/>
    <property type="match status" value="1"/>
</dbReference>
<feature type="transmembrane region" description="Helical" evidence="1">
    <location>
        <begin position="160"/>
        <end position="179"/>
    </location>
</feature>
<keyword evidence="1" id="KW-0472">Membrane</keyword>
<reference evidence="3 4" key="1">
    <citation type="submission" date="2019-03" db="EMBL/GenBank/DDBJ databases">
        <title>Draft genome sequences of novel Actinobacteria.</title>
        <authorList>
            <person name="Sahin N."/>
            <person name="Ay H."/>
            <person name="Saygin H."/>
        </authorList>
    </citation>
    <scope>NUCLEOTIDE SEQUENCE [LARGE SCALE GENOMIC DNA]</scope>
    <source>
        <strain evidence="3 4">DSM 45941</strain>
    </source>
</reference>
<evidence type="ECO:0000313" key="4">
    <source>
        <dbReference type="Proteomes" id="UP000295578"/>
    </source>
</evidence>
<dbReference type="EMBL" id="SMKY01000005">
    <property type="protein sequence ID" value="TDD91427.1"/>
    <property type="molecule type" value="Genomic_DNA"/>
</dbReference>